<keyword evidence="5" id="KW-0067">ATP-binding</keyword>
<accession>A0AAV6FRW6</accession>
<dbReference type="Gene3D" id="3.80.10.10">
    <property type="entry name" value="Ribonuclease Inhibitor"/>
    <property type="match status" value="1"/>
</dbReference>
<protein>
    <recommendedName>
        <fullName evidence="7">NACHT domain-containing protein</fullName>
    </recommendedName>
</protein>
<proteinExistence type="predicted"/>
<dbReference type="InterPro" id="IPR007111">
    <property type="entry name" value="NACHT_NTPase"/>
</dbReference>
<dbReference type="EMBL" id="JADWDJ010000019">
    <property type="protein sequence ID" value="KAG5265285.1"/>
    <property type="molecule type" value="Genomic_DNA"/>
</dbReference>
<dbReference type="GO" id="GO:0005829">
    <property type="term" value="C:cytosol"/>
    <property type="evidence" value="ECO:0007669"/>
    <property type="project" value="UniProtKB-SubCell"/>
</dbReference>
<comment type="caution">
    <text evidence="8">The sequence shown here is derived from an EMBL/GenBank/DDBJ whole genome shotgun (WGS) entry which is preliminary data.</text>
</comment>
<dbReference type="PANTHER" id="PTHR45690:SF19">
    <property type="entry name" value="NACHT, LRR AND PYD DOMAINS-CONTAINING PROTEIN 3"/>
    <property type="match status" value="1"/>
</dbReference>
<dbReference type="InterPro" id="IPR050637">
    <property type="entry name" value="NLRP_innate_immun_reg"/>
</dbReference>
<dbReference type="InterPro" id="IPR027417">
    <property type="entry name" value="P-loop_NTPase"/>
</dbReference>
<comment type="subcellular location">
    <subcellularLocation>
        <location evidence="1">Cytoplasm</location>
    </subcellularLocation>
</comment>
<dbReference type="InterPro" id="IPR032675">
    <property type="entry name" value="LRR_dom_sf"/>
</dbReference>
<evidence type="ECO:0000256" key="4">
    <source>
        <dbReference type="ARBA" id="ARBA00022741"/>
    </source>
</evidence>
<dbReference type="PROSITE" id="PS50837">
    <property type="entry name" value="NACHT"/>
    <property type="match status" value="1"/>
</dbReference>
<evidence type="ECO:0000256" key="1">
    <source>
        <dbReference type="ARBA" id="ARBA00004496"/>
    </source>
</evidence>
<feature type="compositionally biased region" description="Acidic residues" evidence="6">
    <location>
        <begin position="380"/>
        <end position="395"/>
    </location>
</feature>
<evidence type="ECO:0000313" key="8">
    <source>
        <dbReference type="EMBL" id="KAG5265285.1"/>
    </source>
</evidence>
<evidence type="ECO:0000313" key="9">
    <source>
        <dbReference type="Proteomes" id="UP000823561"/>
    </source>
</evidence>
<dbReference type="AlphaFoldDB" id="A0AAV6FRW6"/>
<dbReference type="Proteomes" id="UP000823561">
    <property type="component" value="Chromosome 19"/>
</dbReference>
<dbReference type="PANTHER" id="PTHR45690">
    <property type="entry name" value="NACHT, LRR AND PYD DOMAINS-CONTAINING PROTEIN 12"/>
    <property type="match status" value="1"/>
</dbReference>
<dbReference type="Pfam" id="PF05729">
    <property type="entry name" value="NACHT"/>
    <property type="match status" value="1"/>
</dbReference>
<sequence length="1030" mass="112933">MDTVIDSDPAVVAYREWVCREYGTLPDYRCLLRGCVPLGSVYTEPVMVQRSRELSRWEEEEEEEEACLRGDLTSRASPAYHPTRLEQLFCRLQRPAHTHTHAHTHAEPRPLALILQGPAGHGKSVAVKKLLLDWARGRLYERLFDLVLVLRCGHLGRAPADRSLVDALSPERCFSNLDLAPADRSLVDALSPERCFVPLVSRALQERPARVLIAIDGLEDLQPPLDGADADADAGPQRPAELREALGALLGGRLLPQCPLLVTTRPAGADRLSRLLKRPQRTVEMMGFSEAAVEHTMVCAVLWHLPDRCPTGAPDLDLHSATAVIAYAVSTLLRRHCQGSGRLMSTALRRLSRRALSHILRQRTVSDQGGVCEAERPLEVEEEVEEEEEEEEVEEEDEEWLSEAFGHPSVQEFLSALCCVWSDGGASRRSRQQLLQLLSLQGDEQTTPDPSLLDVGRFLCGLADPRVRGLLLTDTSPPLPPATEARLDVEEWLLRLAGDVRDSYGADHLRLHVLRCLHELHDDGVASRALEALGRVQLFGVAMTTADCWALCYCLLCAPANGSLALWRCHVTADALRILRPALTRCHELELQVEGLSDTDIPDLLMALGRGKNLKELGVAGSRLCDESVQQVLACLPQQESVAFISLSVRSVSPRPAAMLARLLQTTEFELAELTSSDEETCCSHFSMDAFTVTLSHHCHASQPMLGEGPDPEPVPAALVPSAGHSTECALPGLSFSVGETAALSLIDWDTLLHAYRPFRAPQATILCFEERVGAFVSLLRSLPHLRRLDLEVSHLSLTWAGELLSLVHTCTSLSHASVQELRLKGGCGESLCSSISVERDIHYPSLLTSEFTHREECDSSGVCVDLQYPGPACSTLILTHSPGADHSWTQLLHAFHTLSSRVCEEGPSVLRSALHGVCGLKGLFVRVSRLTLDWASALLSLSNTCPSLVDISISDDVPPEAHQEGAVCSSLTLRRDKDGFTLSVRHPCRVDPEPELSSLSLSVSGASAVSCEDWMAILQEFGRLKHLPE</sequence>
<dbReference type="SUPFAM" id="SSF52047">
    <property type="entry name" value="RNI-like"/>
    <property type="match status" value="1"/>
</dbReference>
<feature type="domain" description="NACHT" evidence="7">
    <location>
        <begin position="111"/>
        <end position="266"/>
    </location>
</feature>
<evidence type="ECO:0000256" key="6">
    <source>
        <dbReference type="SAM" id="MobiDB-lite"/>
    </source>
</evidence>
<reference evidence="8" key="1">
    <citation type="submission" date="2020-10" db="EMBL/GenBank/DDBJ databases">
        <title>Chromosome-scale genome assembly of the Allis shad, Alosa alosa.</title>
        <authorList>
            <person name="Margot Z."/>
            <person name="Christophe K."/>
            <person name="Cabau C."/>
            <person name="Louis A."/>
            <person name="Berthelot C."/>
            <person name="Parey E."/>
            <person name="Roest Crollius H."/>
            <person name="Montfort J."/>
            <person name="Robinson-Rechavi M."/>
            <person name="Bucao C."/>
            <person name="Bouchez O."/>
            <person name="Gislard M."/>
            <person name="Lluch J."/>
            <person name="Milhes M."/>
            <person name="Lampietro C."/>
            <person name="Lopez Roques C."/>
            <person name="Donnadieu C."/>
            <person name="Braasch I."/>
            <person name="Desvignes T."/>
            <person name="Postlethwait J."/>
            <person name="Bobe J."/>
            <person name="Guiguen Y."/>
        </authorList>
    </citation>
    <scope>NUCLEOTIDE SEQUENCE</scope>
    <source>
        <strain evidence="8">M-15738</strain>
        <tissue evidence="8">Blood</tissue>
    </source>
</reference>
<keyword evidence="4" id="KW-0547">Nucleotide-binding</keyword>
<evidence type="ECO:0000259" key="7">
    <source>
        <dbReference type="PROSITE" id="PS50837"/>
    </source>
</evidence>
<feature type="non-terminal residue" evidence="8">
    <location>
        <position position="1030"/>
    </location>
</feature>
<evidence type="ECO:0000256" key="5">
    <source>
        <dbReference type="ARBA" id="ARBA00022840"/>
    </source>
</evidence>
<keyword evidence="2" id="KW-0963">Cytoplasm</keyword>
<feature type="region of interest" description="Disordered" evidence="6">
    <location>
        <begin position="375"/>
        <end position="395"/>
    </location>
</feature>
<gene>
    <name evidence="8" type="ORF">AALO_G00240570</name>
</gene>
<organism evidence="8 9">
    <name type="scientific">Alosa alosa</name>
    <name type="common">allis shad</name>
    <dbReference type="NCBI Taxonomy" id="278164"/>
    <lineage>
        <taxon>Eukaryota</taxon>
        <taxon>Metazoa</taxon>
        <taxon>Chordata</taxon>
        <taxon>Craniata</taxon>
        <taxon>Vertebrata</taxon>
        <taxon>Euteleostomi</taxon>
        <taxon>Actinopterygii</taxon>
        <taxon>Neopterygii</taxon>
        <taxon>Teleostei</taxon>
        <taxon>Clupei</taxon>
        <taxon>Clupeiformes</taxon>
        <taxon>Clupeoidei</taxon>
        <taxon>Clupeidae</taxon>
        <taxon>Alosa</taxon>
    </lineage>
</organism>
<dbReference type="GO" id="GO:0005524">
    <property type="term" value="F:ATP binding"/>
    <property type="evidence" value="ECO:0007669"/>
    <property type="project" value="UniProtKB-KW"/>
</dbReference>
<dbReference type="Gene3D" id="3.40.50.300">
    <property type="entry name" value="P-loop containing nucleotide triphosphate hydrolases"/>
    <property type="match status" value="1"/>
</dbReference>
<keyword evidence="3" id="KW-0677">Repeat</keyword>
<evidence type="ECO:0000256" key="3">
    <source>
        <dbReference type="ARBA" id="ARBA00022737"/>
    </source>
</evidence>
<name>A0AAV6FRW6_9TELE</name>
<keyword evidence="9" id="KW-1185">Reference proteome</keyword>
<evidence type="ECO:0000256" key="2">
    <source>
        <dbReference type="ARBA" id="ARBA00022490"/>
    </source>
</evidence>